<dbReference type="Pfam" id="PF00501">
    <property type="entry name" value="AMP-binding"/>
    <property type="match status" value="1"/>
</dbReference>
<evidence type="ECO:0000256" key="2">
    <source>
        <dbReference type="ARBA" id="ARBA00022840"/>
    </source>
</evidence>
<dbReference type="SUPFAM" id="SSF56801">
    <property type="entry name" value="Acetyl-CoA synthetase-like"/>
    <property type="match status" value="1"/>
</dbReference>
<keyword evidence="5" id="KW-1185">Reference proteome</keyword>
<dbReference type="Proteomes" id="UP000188320">
    <property type="component" value="Unassembled WGS sequence"/>
</dbReference>
<dbReference type="InterPro" id="IPR042099">
    <property type="entry name" value="ANL_N_sf"/>
</dbReference>
<proteinExistence type="predicted"/>
<gene>
    <name evidence="4" type="ORF">AX774_g3654</name>
</gene>
<feature type="domain" description="AMP-dependent synthetase/ligase" evidence="3">
    <location>
        <begin position="122"/>
        <end position="514"/>
    </location>
</feature>
<reference evidence="5" key="1">
    <citation type="submission" date="2017-01" db="EMBL/GenBank/DDBJ databases">
        <authorList>
            <person name="Wang Y."/>
            <person name="White M."/>
            <person name="Kvist S."/>
            <person name="Moncalvo J.-M."/>
        </authorList>
    </citation>
    <scope>NUCLEOTIDE SEQUENCE [LARGE SCALE GENOMIC DNA]</scope>
    <source>
        <strain evidence="5">COL-18-3</strain>
    </source>
</reference>
<dbReference type="PROSITE" id="PS00455">
    <property type="entry name" value="AMP_BINDING"/>
    <property type="match status" value="1"/>
</dbReference>
<dbReference type="GO" id="GO:0016020">
    <property type="term" value="C:membrane"/>
    <property type="evidence" value="ECO:0007669"/>
    <property type="project" value="TreeGrafter"/>
</dbReference>
<evidence type="ECO:0000313" key="4">
    <source>
        <dbReference type="EMBL" id="OMH82859.1"/>
    </source>
</evidence>
<name>A0A1R1PPH8_ZANCU</name>
<dbReference type="PANTHER" id="PTHR43272">
    <property type="entry name" value="LONG-CHAIN-FATTY-ACID--COA LIGASE"/>
    <property type="match status" value="1"/>
</dbReference>
<evidence type="ECO:0000259" key="3">
    <source>
        <dbReference type="Pfam" id="PF00501"/>
    </source>
</evidence>
<dbReference type="AlphaFoldDB" id="A0A1R1PPH8"/>
<dbReference type="EMBL" id="LSSK01000575">
    <property type="protein sequence ID" value="OMH82859.1"/>
    <property type="molecule type" value="Genomic_DNA"/>
</dbReference>
<dbReference type="GO" id="GO:0005783">
    <property type="term" value="C:endoplasmic reticulum"/>
    <property type="evidence" value="ECO:0007669"/>
    <property type="project" value="TreeGrafter"/>
</dbReference>
<accession>A0A1R1PPH8</accession>
<evidence type="ECO:0000256" key="1">
    <source>
        <dbReference type="ARBA" id="ARBA00022741"/>
    </source>
</evidence>
<keyword evidence="2" id="KW-0067">ATP-binding</keyword>
<dbReference type="Gene3D" id="3.40.50.12780">
    <property type="entry name" value="N-terminal domain of ligase-like"/>
    <property type="match status" value="1"/>
</dbReference>
<dbReference type="GO" id="GO:0004467">
    <property type="term" value="F:long-chain fatty acid-CoA ligase activity"/>
    <property type="evidence" value="ECO:0007669"/>
    <property type="project" value="TreeGrafter"/>
</dbReference>
<comment type="caution">
    <text evidence="4">The sequence shown here is derived from an EMBL/GenBank/DDBJ whole genome shotgun (WGS) entry which is preliminary data.</text>
</comment>
<protein>
    <submittedName>
        <fullName evidence="4">Long chain acyl-CoA synthetase 7, peroxisomal</fullName>
    </submittedName>
</protein>
<sequence>MESKSYIVPGSKKEGQTHVLRNHACEKSLEIKFLSEVQTVHDIFWYSVKTQPRAPYLGHRPYDPINDAFYPYKFETYEEIAVRVANVGSGIISIKLKEGEKDGKSEKSGKSGKDSKNIKKNARRWPVGIYSINRPEWTIVDRAAISQSLYTVPLYDSANESALEHIINHAEITIVFCSLDKVSKLLRIRDKLPKLKTIVSMDSFDLENGGLDLPSPFNINAIKVLKAWAASTRVRLYDFKQIERIGEKKFIAMKPPKKDDIYTICYTSGTTGRPKGVISTHSAYVNAAKNAILAGASAEGQTKFFMSYLPLAHCFNRNFENVMTLNSGAIGYYCGDVYKLIDDCQALQPHAFAAVPSILNRIYDKISEATINAPGIRGAVFRKGFSVKLHNLKSGKGNIHPIWDTLLFNKVKGAISKNLELVVSGGAPLAPHVMDLLRTMLCCTVVEGFGMTETSSSAFVQERNENTSGNIGVPSIGVEAKLIDVSEMGYTSEDKPCPRGELCIRGEVLFSGYYKEPEKTTKPFLDDGWFATGDVARINADGTVSIIDRKKNIFKLSQGEYVAPEKIENVLTTCNMVFQVFVYGDSLQNHLVAIAVPFPEAFLPWAQSIVGSKTQPCSLEELCTDPSVAKALLEILEKVSDQEKLLRFEKVKAIHLEPIPFTIENGLLTPTMKLKRKAVLERFSSVIEKLYK</sequence>
<evidence type="ECO:0000313" key="5">
    <source>
        <dbReference type="Proteomes" id="UP000188320"/>
    </source>
</evidence>
<organism evidence="4 5">
    <name type="scientific">Zancudomyces culisetae</name>
    <name type="common">Gut fungus</name>
    <name type="synonym">Smittium culisetae</name>
    <dbReference type="NCBI Taxonomy" id="1213189"/>
    <lineage>
        <taxon>Eukaryota</taxon>
        <taxon>Fungi</taxon>
        <taxon>Fungi incertae sedis</taxon>
        <taxon>Zoopagomycota</taxon>
        <taxon>Kickxellomycotina</taxon>
        <taxon>Harpellomycetes</taxon>
        <taxon>Harpellales</taxon>
        <taxon>Legeriomycetaceae</taxon>
        <taxon>Zancudomyces</taxon>
    </lineage>
</organism>
<keyword evidence="1" id="KW-0547">Nucleotide-binding</keyword>
<dbReference type="PANTHER" id="PTHR43272:SF33">
    <property type="entry name" value="AMP-BINDING DOMAIN-CONTAINING PROTEIN-RELATED"/>
    <property type="match status" value="1"/>
</dbReference>
<dbReference type="GO" id="GO:0005524">
    <property type="term" value="F:ATP binding"/>
    <property type="evidence" value="ECO:0007669"/>
    <property type="project" value="UniProtKB-KW"/>
</dbReference>
<dbReference type="OrthoDB" id="1700726at2759"/>
<dbReference type="InterPro" id="IPR020845">
    <property type="entry name" value="AMP-binding_CS"/>
</dbReference>
<dbReference type="InterPro" id="IPR000873">
    <property type="entry name" value="AMP-dep_synth/lig_dom"/>
</dbReference>